<dbReference type="InterPro" id="IPR001279">
    <property type="entry name" value="Metallo-B-lactamas"/>
</dbReference>
<dbReference type="SUPFAM" id="SSF56281">
    <property type="entry name" value="Metallo-hydrolase/oxidoreductase"/>
    <property type="match status" value="1"/>
</dbReference>
<gene>
    <name evidence="2" type="ORF">J1C48_05960</name>
</gene>
<dbReference type="Pfam" id="PF00753">
    <property type="entry name" value="Lactamase_B"/>
    <property type="match status" value="1"/>
</dbReference>
<dbReference type="Proteomes" id="UP000664122">
    <property type="component" value="Unassembled WGS sequence"/>
</dbReference>
<dbReference type="EMBL" id="JAFMPP010000003">
    <property type="protein sequence ID" value="MBO0662111.1"/>
    <property type="molecule type" value="Genomic_DNA"/>
</dbReference>
<comment type="caution">
    <text evidence="2">The sequence shown here is derived from an EMBL/GenBank/DDBJ whole genome shotgun (WGS) entry which is preliminary data.</text>
</comment>
<name>A0A939FXN5_9HYPH</name>
<protein>
    <submittedName>
        <fullName evidence="2">MBL fold metallo-hydrolase</fullName>
    </submittedName>
</protein>
<dbReference type="InterPro" id="IPR036866">
    <property type="entry name" value="RibonucZ/Hydroxyglut_hydro"/>
</dbReference>
<dbReference type="AlphaFoldDB" id="A0A939FXN5"/>
<dbReference type="PANTHER" id="PTHR42951">
    <property type="entry name" value="METALLO-BETA-LACTAMASE DOMAIN-CONTAINING"/>
    <property type="match status" value="1"/>
</dbReference>
<evidence type="ECO:0000313" key="3">
    <source>
        <dbReference type="Proteomes" id="UP000664122"/>
    </source>
</evidence>
<dbReference type="InterPro" id="IPR050855">
    <property type="entry name" value="NDM-1-like"/>
</dbReference>
<dbReference type="SMART" id="SM00849">
    <property type="entry name" value="Lactamase_B"/>
    <property type="match status" value="1"/>
</dbReference>
<evidence type="ECO:0000313" key="2">
    <source>
        <dbReference type="EMBL" id="MBO0662111.1"/>
    </source>
</evidence>
<organism evidence="2 3">
    <name type="scientific">Jiella flava</name>
    <dbReference type="NCBI Taxonomy" id="2816857"/>
    <lineage>
        <taxon>Bacteria</taxon>
        <taxon>Pseudomonadati</taxon>
        <taxon>Pseudomonadota</taxon>
        <taxon>Alphaproteobacteria</taxon>
        <taxon>Hyphomicrobiales</taxon>
        <taxon>Aurantimonadaceae</taxon>
        <taxon>Jiella</taxon>
    </lineage>
</organism>
<keyword evidence="3" id="KW-1185">Reference proteome</keyword>
<dbReference type="RefSeq" id="WP_207256858.1">
    <property type="nucleotide sequence ID" value="NZ_JAFMPP010000003.1"/>
</dbReference>
<reference evidence="2" key="1">
    <citation type="submission" date="2021-03" db="EMBL/GenBank/DDBJ databases">
        <title>Whole genome sequence of Jiella sp. CQZ9-1.</title>
        <authorList>
            <person name="Tuo L."/>
        </authorList>
    </citation>
    <scope>NUCLEOTIDE SEQUENCE</scope>
    <source>
        <strain evidence="2">CQZ9-1</strain>
    </source>
</reference>
<proteinExistence type="predicted"/>
<evidence type="ECO:0000259" key="1">
    <source>
        <dbReference type="SMART" id="SM00849"/>
    </source>
</evidence>
<accession>A0A939FXN5</accession>
<dbReference type="Gene3D" id="3.60.15.10">
    <property type="entry name" value="Ribonuclease Z/Hydroxyacylglutathione hydrolase-like"/>
    <property type="match status" value="1"/>
</dbReference>
<sequence length="274" mass="31022">MVAALPDPITIVRRVGDIRLHTFISAFTQGNIANATHIVESENALVLVDGQFLAPYARQFRQYADRLGKPIDRIYLSHRHPDHWFGLASAFRDVPIYALQETIDFLTADGSTSLQDHWTMGTLAPDDIIIPQHVANAGDVDIDGVRYVLHKVTNTEIDFLLTLALPDYLVYIAQDLIYSGNHLYLTKYMNNWIGVLQDILHSDYEIFLPGHGFPTDKNGVADNIQYITVAMEAVGRGFSNEEFKKFMIGQFPEKKCPSIFNIYIPRLFDNASEF</sequence>
<feature type="domain" description="Metallo-beta-lactamase" evidence="1">
    <location>
        <begin position="33"/>
        <end position="211"/>
    </location>
</feature>